<dbReference type="EMBL" id="JACCCO010000003">
    <property type="protein sequence ID" value="NYF43635.1"/>
    <property type="molecule type" value="Genomic_DNA"/>
</dbReference>
<comment type="cofactor">
    <cofactor evidence="7">
        <name>Mg(2+)</name>
        <dbReference type="ChEBI" id="CHEBI:18420"/>
    </cofactor>
</comment>
<keyword evidence="7" id="KW-0460">Magnesium</keyword>
<keyword evidence="3 9" id="KW-0808">Transferase</keyword>
<evidence type="ECO:0000256" key="4">
    <source>
        <dbReference type="ARBA" id="ARBA00022692"/>
    </source>
</evidence>
<dbReference type="GO" id="GO:0044038">
    <property type="term" value="P:cell wall macromolecule biosynthetic process"/>
    <property type="evidence" value="ECO:0007669"/>
    <property type="project" value="TreeGrafter"/>
</dbReference>
<dbReference type="EC" id="2.7.8.33" evidence="9"/>
<keyword evidence="5 8" id="KW-1133">Transmembrane helix</keyword>
<feature type="binding site" evidence="7">
    <location>
        <position position="203"/>
    </location>
    <ligand>
        <name>Mg(2+)</name>
        <dbReference type="ChEBI" id="CHEBI:18420"/>
    </ligand>
</feature>
<name>A0A852VBX2_9ACTN</name>
<dbReference type="CDD" id="cd06853">
    <property type="entry name" value="GT_WecA_like"/>
    <property type="match status" value="1"/>
</dbReference>
<feature type="transmembrane region" description="Helical" evidence="8">
    <location>
        <begin position="275"/>
        <end position="296"/>
    </location>
</feature>
<evidence type="ECO:0000256" key="6">
    <source>
        <dbReference type="ARBA" id="ARBA00023136"/>
    </source>
</evidence>
<protein>
    <submittedName>
        <fullName evidence="9">UDP-GlcNAc:undecaprenyl-phosphate GlcNAc-1-phosphate transferase</fullName>
        <ecNumber evidence="9">2.7.8.33</ecNumber>
    </submittedName>
</protein>
<dbReference type="AlphaFoldDB" id="A0A852VBX2"/>
<feature type="transmembrane region" description="Helical" evidence="8">
    <location>
        <begin position="74"/>
        <end position="90"/>
    </location>
</feature>
<evidence type="ECO:0000256" key="5">
    <source>
        <dbReference type="ARBA" id="ARBA00022989"/>
    </source>
</evidence>
<organism evidence="9 10">
    <name type="scientific">Streptosporangium sandarakinum</name>
    <dbReference type="NCBI Taxonomy" id="1260955"/>
    <lineage>
        <taxon>Bacteria</taxon>
        <taxon>Bacillati</taxon>
        <taxon>Actinomycetota</taxon>
        <taxon>Actinomycetes</taxon>
        <taxon>Streptosporangiales</taxon>
        <taxon>Streptosporangiaceae</taxon>
        <taxon>Streptosporangium</taxon>
    </lineage>
</organism>
<evidence type="ECO:0000256" key="1">
    <source>
        <dbReference type="ARBA" id="ARBA00004651"/>
    </source>
</evidence>
<keyword evidence="7" id="KW-0479">Metal-binding</keyword>
<reference evidence="9 10" key="1">
    <citation type="submission" date="2020-07" db="EMBL/GenBank/DDBJ databases">
        <title>Sequencing the genomes of 1000 actinobacteria strains.</title>
        <authorList>
            <person name="Klenk H.-P."/>
        </authorList>
    </citation>
    <scope>NUCLEOTIDE SEQUENCE [LARGE SCALE GENOMIC DNA]</scope>
    <source>
        <strain evidence="9 10">DSM 45763</strain>
    </source>
</reference>
<evidence type="ECO:0000313" key="10">
    <source>
        <dbReference type="Proteomes" id="UP000576393"/>
    </source>
</evidence>
<dbReference type="PANTHER" id="PTHR22926:SF3">
    <property type="entry name" value="UNDECAPRENYL-PHOSPHATE ALPHA-N-ACETYLGLUCOSAMINYL 1-PHOSPHATE TRANSFERASE"/>
    <property type="match status" value="1"/>
</dbReference>
<feature type="transmembrane region" description="Helical" evidence="8">
    <location>
        <begin position="227"/>
        <end position="249"/>
    </location>
</feature>
<sequence length="346" mass="35304">MNGVTVLGAGVAALLLTAVSTRPLGRLALRWGITDHPGGYKTHERPIPYLGGVAIMLGTIVPFAAVVGLDDVRVTAIVLAAAAVAFLGLVDDFSPLSLLIRLAVEVVAATGVVVGGVQASLTESWADGPLTVLWIVVITNSFNLLDNMDGALGAISAAGAACLAGTAFVCAQPAAGVLLVTLALASLGFLPHNWAPAKVFMGDSGSLFIGFVFACSSTLLVTGKGTGAVIAGLLLSTFVATVDTGVVLLSRQLAGRPLLQGGNDHMSHRLRRIGLGTRATAAVLALMAALTGVLGLATALNWISPLTVAVAAVGAVLILIGLPQRVRVYSSDRARSRPATILERRR</sequence>
<comment type="caution">
    <text evidence="9">The sequence shown here is derived from an EMBL/GenBank/DDBJ whole genome shotgun (WGS) entry which is preliminary data.</text>
</comment>
<feature type="binding site" evidence="7">
    <location>
        <position position="143"/>
    </location>
    <ligand>
        <name>Mg(2+)</name>
        <dbReference type="ChEBI" id="CHEBI:18420"/>
    </ligand>
</feature>
<dbReference type="RefSeq" id="WP_179827244.1">
    <property type="nucleotide sequence ID" value="NZ_JACCCO010000003.1"/>
</dbReference>
<evidence type="ECO:0000256" key="8">
    <source>
        <dbReference type="SAM" id="Phobius"/>
    </source>
</evidence>
<dbReference type="Proteomes" id="UP000576393">
    <property type="component" value="Unassembled WGS sequence"/>
</dbReference>
<evidence type="ECO:0000256" key="2">
    <source>
        <dbReference type="ARBA" id="ARBA00022475"/>
    </source>
</evidence>
<dbReference type="GO" id="GO:0071555">
    <property type="term" value="P:cell wall organization"/>
    <property type="evidence" value="ECO:0007669"/>
    <property type="project" value="TreeGrafter"/>
</dbReference>
<keyword evidence="6 8" id="KW-0472">Membrane</keyword>
<evidence type="ECO:0000313" key="9">
    <source>
        <dbReference type="EMBL" id="NYF43635.1"/>
    </source>
</evidence>
<keyword evidence="2" id="KW-1003">Cell membrane</keyword>
<keyword evidence="4 8" id="KW-0812">Transmembrane</keyword>
<feature type="transmembrane region" description="Helical" evidence="8">
    <location>
        <begin position="302"/>
        <end position="322"/>
    </location>
</feature>
<feature type="transmembrane region" description="Helical" evidence="8">
    <location>
        <begin position="96"/>
        <end position="117"/>
    </location>
</feature>
<dbReference type="PANTHER" id="PTHR22926">
    <property type="entry name" value="PHOSPHO-N-ACETYLMURAMOYL-PENTAPEPTIDE-TRANSFERASE"/>
    <property type="match status" value="1"/>
</dbReference>
<dbReference type="GO" id="GO:0009103">
    <property type="term" value="P:lipopolysaccharide biosynthetic process"/>
    <property type="evidence" value="ECO:0007669"/>
    <property type="project" value="TreeGrafter"/>
</dbReference>
<comment type="subcellular location">
    <subcellularLocation>
        <location evidence="1">Cell membrane</location>
        <topology evidence="1">Multi-pass membrane protein</topology>
    </subcellularLocation>
</comment>
<feature type="transmembrane region" description="Helical" evidence="8">
    <location>
        <begin position="154"/>
        <end position="187"/>
    </location>
</feature>
<dbReference type="InterPro" id="IPR000715">
    <property type="entry name" value="Glycosyl_transferase_4"/>
</dbReference>
<dbReference type="GO" id="GO:0005886">
    <property type="term" value="C:plasma membrane"/>
    <property type="evidence" value="ECO:0007669"/>
    <property type="project" value="UniProtKB-SubCell"/>
</dbReference>
<accession>A0A852VBX2</accession>
<feature type="transmembrane region" description="Helical" evidence="8">
    <location>
        <begin position="47"/>
        <end position="67"/>
    </location>
</feature>
<gene>
    <name evidence="9" type="ORF">HDA43_005862</name>
</gene>
<evidence type="ECO:0000256" key="7">
    <source>
        <dbReference type="PIRSR" id="PIRSR600715-1"/>
    </source>
</evidence>
<dbReference type="Pfam" id="PF00953">
    <property type="entry name" value="Glycos_transf_4"/>
    <property type="match status" value="1"/>
</dbReference>
<proteinExistence type="predicted"/>
<keyword evidence="10" id="KW-1185">Reference proteome</keyword>
<dbReference type="GO" id="GO:0046872">
    <property type="term" value="F:metal ion binding"/>
    <property type="evidence" value="ECO:0007669"/>
    <property type="project" value="UniProtKB-KW"/>
</dbReference>
<dbReference type="GO" id="GO:0036380">
    <property type="term" value="F:UDP-N-acetylglucosamine-undecaprenyl-phosphate N-acetylglucosaminephosphotransferase activity"/>
    <property type="evidence" value="ECO:0007669"/>
    <property type="project" value="UniProtKB-EC"/>
</dbReference>
<evidence type="ECO:0000256" key="3">
    <source>
        <dbReference type="ARBA" id="ARBA00022679"/>
    </source>
</evidence>